<evidence type="ECO:0000256" key="7">
    <source>
        <dbReference type="ARBA" id="ARBA00022777"/>
    </source>
</evidence>
<protein>
    <recommendedName>
        <fullName evidence="4">2-amino-4-hydroxy-6-hydroxymethyldihydropteridine pyrophosphokinase</fullName>
        <ecNumber evidence="3">2.7.6.3</ecNumber>
    </recommendedName>
    <alternativeName>
        <fullName evidence="11">6-hydroxymethyl-7,8-dihydropterin pyrophosphokinase</fullName>
    </alternativeName>
    <alternativeName>
        <fullName evidence="12">7,8-dihydro-6-hydroxymethylpterin-pyrophosphokinase</fullName>
    </alternativeName>
</protein>
<dbReference type="AlphaFoldDB" id="A0A1T5HNK5"/>
<dbReference type="OrthoDB" id="9808041at2"/>
<dbReference type="STRING" id="889453.SAMN03080601_02541"/>
<sequence length="169" mass="19146">MSNHRAILLLGGNKADTRGLITQALKQIQNLAGEIICLSFGYESPSWGFQSNHHFTNLVIEISTSKNPEELLITTQQIEKSLGRIRQSGRGYADRGIDIDILFFDDVSITSPTLTIPHPRLHLRRFTLIPLCEHWGELIHPIFKKTMNELLSECPDDGICKKTDYSFEP</sequence>
<dbReference type="UniPathway" id="UPA00077">
    <property type="reaction ID" value="UER00155"/>
</dbReference>
<dbReference type="SUPFAM" id="SSF55083">
    <property type="entry name" value="6-hydroxymethyl-7,8-dihydropterin pyrophosphokinase, HPPK"/>
    <property type="match status" value="1"/>
</dbReference>
<evidence type="ECO:0000256" key="3">
    <source>
        <dbReference type="ARBA" id="ARBA00013253"/>
    </source>
</evidence>
<evidence type="ECO:0000256" key="1">
    <source>
        <dbReference type="ARBA" id="ARBA00005051"/>
    </source>
</evidence>
<evidence type="ECO:0000256" key="5">
    <source>
        <dbReference type="ARBA" id="ARBA00022679"/>
    </source>
</evidence>
<keyword evidence="9" id="KW-0289">Folate biosynthesis</keyword>
<dbReference type="GO" id="GO:0016301">
    <property type="term" value="F:kinase activity"/>
    <property type="evidence" value="ECO:0007669"/>
    <property type="project" value="UniProtKB-KW"/>
</dbReference>
<keyword evidence="5" id="KW-0808">Transferase</keyword>
<dbReference type="PANTHER" id="PTHR43071:SF1">
    <property type="entry name" value="2-AMINO-4-HYDROXY-6-HYDROXYMETHYLDIHYDROPTERIDINE PYROPHOSPHOKINASE"/>
    <property type="match status" value="1"/>
</dbReference>
<dbReference type="Pfam" id="PF01288">
    <property type="entry name" value="HPPK"/>
    <property type="match status" value="1"/>
</dbReference>
<evidence type="ECO:0000256" key="9">
    <source>
        <dbReference type="ARBA" id="ARBA00022909"/>
    </source>
</evidence>
<evidence type="ECO:0000256" key="12">
    <source>
        <dbReference type="ARBA" id="ARBA00033413"/>
    </source>
</evidence>
<dbReference type="RefSeq" id="WP_079558245.1">
    <property type="nucleotide sequence ID" value="NZ_CP021904.1"/>
</dbReference>
<feature type="domain" description="7,8-dihydro-6-hydroxymethylpterin-pyrophosphokinase" evidence="13">
    <location>
        <begin position="8"/>
        <end position="133"/>
    </location>
</feature>
<reference evidence="14 15" key="1">
    <citation type="submission" date="2017-02" db="EMBL/GenBank/DDBJ databases">
        <authorList>
            <person name="Peterson S.W."/>
        </authorList>
    </citation>
    <scope>NUCLEOTIDE SEQUENCE [LARGE SCALE GENOMIC DNA]</scope>
    <source>
        <strain evidence="14 15">DSM 24412</strain>
    </source>
</reference>
<dbReference type="GO" id="GO:0005524">
    <property type="term" value="F:ATP binding"/>
    <property type="evidence" value="ECO:0007669"/>
    <property type="project" value="UniProtKB-KW"/>
</dbReference>
<evidence type="ECO:0000259" key="13">
    <source>
        <dbReference type="Pfam" id="PF01288"/>
    </source>
</evidence>
<dbReference type="EC" id="2.7.6.3" evidence="3"/>
<dbReference type="KEGG" id="asx:CDL62_09335"/>
<evidence type="ECO:0000256" key="6">
    <source>
        <dbReference type="ARBA" id="ARBA00022741"/>
    </source>
</evidence>
<evidence type="ECO:0000313" key="14">
    <source>
        <dbReference type="EMBL" id="SKC22265.1"/>
    </source>
</evidence>
<dbReference type="PANTHER" id="PTHR43071">
    <property type="entry name" value="2-AMINO-4-HYDROXY-6-HYDROXYMETHYLDIHYDROPTERIDINE PYROPHOSPHOKINASE"/>
    <property type="match status" value="1"/>
</dbReference>
<proteinExistence type="inferred from homology"/>
<keyword evidence="15" id="KW-1185">Reference proteome</keyword>
<dbReference type="InterPro" id="IPR035907">
    <property type="entry name" value="Hppk_sf"/>
</dbReference>
<evidence type="ECO:0000256" key="4">
    <source>
        <dbReference type="ARBA" id="ARBA00016218"/>
    </source>
</evidence>
<dbReference type="NCBIfam" id="TIGR01498">
    <property type="entry name" value="folK"/>
    <property type="match status" value="1"/>
</dbReference>
<evidence type="ECO:0000256" key="10">
    <source>
        <dbReference type="ARBA" id="ARBA00029409"/>
    </source>
</evidence>
<comment type="similarity">
    <text evidence="2">Belongs to the HPPK family.</text>
</comment>
<comment type="function">
    <text evidence="10">Catalyzes the transfer of pyrophosphate from adenosine triphosphate (ATP) to 6-hydroxymethyl-7,8-dihydropterin, an enzymatic step in folate biosynthesis pathway.</text>
</comment>
<evidence type="ECO:0000313" key="15">
    <source>
        <dbReference type="Proteomes" id="UP000191055"/>
    </source>
</evidence>
<dbReference type="EMBL" id="FUYV01000015">
    <property type="protein sequence ID" value="SKC22265.1"/>
    <property type="molecule type" value="Genomic_DNA"/>
</dbReference>
<keyword evidence="6" id="KW-0547">Nucleotide-binding</keyword>
<organism evidence="14 15">
    <name type="scientific">Alkalitalea saponilacus</name>
    <dbReference type="NCBI Taxonomy" id="889453"/>
    <lineage>
        <taxon>Bacteria</taxon>
        <taxon>Pseudomonadati</taxon>
        <taxon>Bacteroidota</taxon>
        <taxon>Bacteroidia</taxon>
        <taxon>Marinilabiliales</taxon>
        <taxon>Marinilabiliaceae</taxon>
        <taxon>Alkalitalea</taxon>
    </lineage>
</organism>
<comment type="pathway">
    <text evidence="1">Cofactor biosynthesis; tetrahydrofolate biosynthesis; 2-amino-4-hydroxy-6-hydroxymethyl-7,8-dihydropteridine diphosphate from 7,8-dihydroneopterin triphosphate: step 4/4.</text>
</comment>
<keyword evidence="8" id="KW-0067">ATP-binding</keyword>
<name>A0A1T5HNK5_9BACT</name>
<keyword evidence="7 14" id="KW-0418">Kinase</keyword>
<dbReference type="GO" id="GO:0046654">
    <property type="term" value="P:tetrahydrofolate biosynthetic process"/>
    <property type="evidence" value="ECO:0007669"/>
    <property type="project" value="UniProtKB-UniPathway"/>
</dbReference>
<gene>
    <name evidence="14" type="ORF">SAMN03080601_02541</name>
</gene>
<evidence type="ECO:0000256" key="8">
    <source>
        <dbReference type="ARBA" id="ARBA00022840"/>
    </source>
</evidence>
<dbReference type="GO" id="GO:0046656">
    <property type="term" value="P:folic acid biosynthetic process"/>
    <property type="evidence" value="ECO:0007669"/>
    <property type="project" value="UniProtKB-KW"/>
</dbReference>
<dbReference type="GO" id="GO:0003848">
    <property type="term" value="F:2-amino-4-hydroxy-6-hydroxymethyldihydropteridine diphosphokinase activity"/>
    <property type="evidence" value="ECO:0007669"/>
    <property type="project" value="UniProtKB-EC"/>
</dbReference>
<evidence type="ECO:0000256" key="11">
    <source>
        <dbReference type="ARBA" id="ARBA00029766"/>
    </source>
</evidence>
<dbReference type="CDD" id="cd00483">
    <property type="entry name" value="HPPK"/>
    <property type="match status" value="1"/>
</dbReference>
<evidence type="ECO:0000256" key="2">
    <source>
        <dbReference type="ARBA" id="ARBA00005810"/>
    </source>
</evidence>
<dbReference type="Proteomes" id="UP000191055">
    <property type="component" value="Unassembled WGS sequence"/>
</dbReference>
<dbReference type="InterPro" id="IPR000550">
    <property type="entry name" value="Hppk"/>
</dbReference>
<accession>A0A1T5HNK5</accession>
<dbReference type="Gene3D" id="3.30.70.560">
    <property type="entry name" value="7,8-Dihydro-6-hydroxymethylpterin-pyrophosphokinase HPPK"/>
    <property type="match status" value="1"/>
</dbReference>